<evidence type="ECO:0000256" key="1">
    <source>
        <dbReference type="ARBA" id="ARBA00004141"/>
    </source>
</evidence>
<feature type="transmembrane region" description="Helical" evidence="5">
    <location>
        <begin position="6"/>
        <end position="25"/>
    </location>
</feature>
<dbReference type="EMBL" id="MGHH01000008">
    <property type="protein sequence ID" value="OGM64660.1"/>
    <property type="molecule type" value="Genomic_DNA"/>
</dbReference>
<keyword evidence="4 5" id="KW-0472">Membrane</keyword>
<keyword evidence="2 5" id="KW-0812">Transmembrane</keyword>
<comment type="caution">
    <text evidence="6">The sequence shown here is derived from an EMBL/GenBank/DDBJ whole genome shotgun (WGS) entry which is preliminary data.</text>
</comment>
<evidence type="ECO:0000313" key="7">
    <source>
        <dbReference type="Proteomes" id="UP000176725"/>
    </source>
</evidence>
<dbReference type="InterPro" id="IPR052527">
    <property type="entry name" value="Metal_cation-efflux_comp"/>
</dbReference>
<dbReference type="Pfam" id="PF04140">
    <property type="entry name" value="ICMT"/>
    <property type="match status" value="1"/>
</dbReference>
<dbReference type="Proteomes" id="UP000176725">
    <property type="component" value="Unassembled WGS sequence"/>
</dbReference>
<feature type="transmembrane region" description="Helical" evidence="5">
    <location>
        <begin position="127"/>
        <end position="155"/>
    </location>
</feature>
<dbReference type="GO" id="GO:0016020">
    <property type="term" value="C:membrane"/>
    <property type="evidence" value="ECO:0007669"/>
    <property type="project" value="UniProtKB-SubCell"/>
</dbReference>
<proteinExistence type="predicted"/>
<comment type="subcellular location">
    <subcellularLocation>
        <location evidence="1">Membrane</location>
        <topology evidence="1">Multi-pass membrane protein</topology>
    </subcellularLocation>
</comment>
<evidence type="ECO:0000256" key="5">
    <source>
        <dbReference type="SAM" id="Phobius"/>
    </source>
</evidence>
<evidence type="ECO:0008006" key="8">
    <source>
        <dbReference type="Google" id="ProtNLM"/>
    </source>
</evidence>
<reference evidence="6 7" key="1">
    <citation type="journal article" date="2016" name="Nat. Commun.">
        <title>Thousands of microbial genomes shed light on interconnected biogeochemical processes in an aquifer system.</title>
        <authorList>
            <person name="Anantharaman K."/>
            <person name="Brown C.T."/>
            <person name="Hug L.A."/>
            <person name="Sharon I."/>
            <person name="Castelle C.J."/>
            <person name="Probst A.J."/>
            <person name="Thomas B.C."/>
            <person name="Singh A."/>
            <person name="Wilkins M.J."/>
            <person name="Karaoz U."/>
            <person name="Brodie E.L."/>
            <person name="Williams K.H."/>
            <person name="Hubbard S.S."/>
            <person name="Banfield J.F."/>
        </authorList>
    </citation>
    <scope>NUCLEOTIDE SEQUENCE [LARGE SCALE GENOMIC DNA]</scope>
</reference>
<evidence type="ECO:0000256" key="4">
    <source>
        <dbReference type="ARBA" id="ARBA00023136"/>
    </source>
</evidence>
<dbReference type="InterPro" id="IPR007269">
    <property type="entry name" value="ICMT_MeTrfase"/>
</dbReference>
<organism evidence="6 7">
    <name type="scientific">Candidatus Woesebacteria bacterium RIFCSPLOWO2_01_FULL_39_25</name>
    <dbReference type="NCBI Taxonomy" id="1802521"/>
    <lineage>
        <taxon>Bacteria</taxon>
        <taxon>Candidatus Woeseibacteriota</taxon>
    </lineage>
</organism>
<gene>
    <name evidence="6" type="ORF">A2893_06560</name>
</gene>
<dbReference type="PANTHER" id="PTHR43847:SF1">
    <property type="entry name" value="BLL3993 PROTEIN"/>
    <property type="match status" value="1"/>
</dbReference>
<sequence>METKLIFALIIIVYWLFYRIPTVIVKKVQTHVVKRKRLNLVGELPLLISLIFYGLFVYFLINTSIKIGTNVLAIAIVLFVTSAVLNEWSRIVLGKQWSGSARIIQDHKLIREGPYSLCRHPMYFANLLMMFSGIFVMRSGIMFVLFTLNFFILIYRMRVEEEELIREFGKEYESYKKDVKGLIPLIY</sequence>
<feature type="transmembrane region" description="Helical" evidence="5">
    <location>
        <begin position="67"/>
        <end position="85"/>
    </location>
</feature>
<dbReference type="PANTHER" id="PTHR43847">
    <property type="entry name" value="BLL3993 PROTEIN"/>
    <property type="match status" value="1"/>
</dbReference>
<evidence type="ECO:0000313" key="6">
    <source>
        <dbReference type="EMBL" id="OGM64660.1"/>
    </source>
</evidence>
<protein>
    <recommendedName>
        <fullName evidence="8">Steroid 5-alpha reductase C-terminal domain-containing protein</fullName>
    </recommendedName>
</protein>
<feature type="transmembrane region" description="Helical" evidence="5">
    <location>
        <begin position="37"/>
        <end position="61"/>
    </location>
</feature>
<keyword evidence="3 5" id="KW-1133">Transmembrane helix</keyword>
<evidence type="ECO:0000256" key="2">
    <source>
        <dbReference type="ARBA" id="ARBA00022692"/>
    </source>
</evidence>
<evidence type="ECO:0000256" key="3">
    <source>
        <dbReference type="ARBA" id="ARBA00022989"/>
    </source>
</evidence>
<accession>A0A1F8BL20</accession>
<dbReference type="GO" id="GO:0004671">
    <property type="term" value="F:protein C-terminal S-isoprenylcysteine carboxyl O-methyltransferase activity"/>
    <property type="evidence" value="ECO:0007669"/>
    <property type="project" value="InterPro"/>
</dbReference>
<dbReference type="AlphaFoldDB" id="A0A1F8BL20"/>
<dbReference type="Gene3D" id="1.20.120.1630">
    <property type="match status" value="1"/>
</dbReference>
<name>A0A1F8BL20_9BACT</name>
<dbReference type="STRING" id="1802521.A2893_06560"/>